<sequence>MKIQLELMDFIIDQVRDDVLMLSSCSLVSHDFYPRARLHSFHKITIGHPFRSNSSERFLHLLVASPHIRRLVRTIVVHTEYGIDEDGCHHTRTEPGGFRGDIEPGSVWLTRGPDEYGGLHVDCQAVRWSASVTSSLKRLVLRKCYQGQMELVRKLVLLSTASLEYLHVDNSELPEDFHKTFIDCGDEVVARHIGGINGSSIPHGRNCHRSKPG</sequence>
<gene>
    <name evidence="1" type="ORF">EV421DRAFT_1738887</name>
</gene>
<reference evidence="1" key="1">
    <citation type="submission" date="2023-06" db="EMBL/GenBank/DDBJ databases">
        <authorList>
            <consortium name="Lawrence Berkeley National Laboratory"/>
            <person name="Ahrendt S."/>
            <person name="Sahu N."/>
            <person name="Indic B."/>
            <person name="Wong-Bajracharya J."/>
            <person name="Merenyi Z."/>
            <person name="Ke H.-M."/>
            <person name="Monk M."/>
            <person name="Kocsube S."/>
            <person name="Drula E."/>
            <person name="Lipzen A."/>
            <person name="Balint B."/>
            <person name="Henrissat B."/>
            <person name="Andreopoulos B."/>
            <person name="Martin F.M."/>
            <person name="Harder C.B."/>
            <person name="Rigling D."/>
            <person name="Ford K.L."/>
            <person name="Foster G.D."/>
            <person name="Pangilinan J."/>
            <person name="Papanicolaou A."/>
            <person name="Barry K."/>
            <person name="LaButti K."/>
            <person name="Viragh M."/>
            <person name="Koriabine M."/>
            <person name="Yan M."/>
            <person name="Riley R."/>
            <person name="Champramary S."/>
            <person name="Plett K.L."/>
            <person name="Tsai I.J."/>
            <person name="Slot J."/>
            <person name="Sipos G."/>
            <person name="Plett J."/>
            <person name="Nagy L.G."/>
            <person name="Grigoriev I.V."/>
        </authorList>
    </citation>
    <scope>NUCLEOTIDE SEQUENCE</scope>
    <source>
        <strain evidence="1">FPL87.14</strain>
    </source>
</reference>
<protein>
    <submittedName>
        <fullName evidence="1">Uncharacterized protein</fullName>
    </submittedName>
</protein>
<proteinExistence type="predicted"/>
<organism evidence="1 2">
    <name type="scientific">Armillaria borealis</name>
    <dbReference type="NCBI Taxonomy" id="47425"/>
    <lineage>
        <taxon>Eukaryota</taxon>
        <taxon>Fungi</taxon>
        <taxon>Dikarya</taxon>
        <taxon>Basidiomycota</taxon>
        <taxon>Agaricomycotina</taxon>
        <taxon>Agaricomycetes</taxon>
        <taxon>Agaricomycetidae</taxon>
        <taxon>Agaricales</taxon>
        <taxon>Marasmiineae</taxon>
        <taxon>Physalacriaceae</taxon>
        <taxon>Armillaria</taxon>
    </lineage>
</organism>
<dbReference type="EMBL" id="JAUEPT010000047">
    <property type="protein sequence ID" value="KAK0437655.1"/>
    <property type="molecule type" value="Genomic_DNA"/>
</dbReference>
<accession>A0AA39J8Z2</accession>
<evidence type="ECO:0000313" key="1">
    <source>
        <dbReference type="EMBL" id="KAK0437655.1"/>
    </source>
</evidence>
<comment type="caution">
    <text evidence="1">The sequence shown here is derived from an EMBL/GenBank/DDBJ whole genome shotgun (WGS) entry which is preliminary data.</text>
</comment>
<evidence type="ECO:0000313" key="2">
    <source>
        <dbReference type="Proteomes" id="UP001175226"/>
    </source>
</evidence>
<dbReference type="AlphaFoldDB" id="A0AA39J8Z2"/>
<keyword evidence="2" id="KW-1185">Reference proteome</keyword>
<name>A0AA39J8Z2_9AGAR</name>
<dbReference type="Proteomes" id="UP001175226">
    <property type="component" value="Unassembled WGS sequence"/>
</dbReference>